<keyword evidence="1" id="KW-0812">Transmembrane</keyword>
<dbReference type="Proteomes" id="UP000076577">
    <property type="component" value="Unassembled WGS sequence"/>
</dbReference>
<dbReference type="InterPro" id="IPR009305">
    <property type="entry name" value="Mpo1-like"/>
</dbReference>
<keyword evidence="3" id="KW-1185">Reference proteome</keyword>
<evidence type="ECO:0000313" key="2">
    <source>
        <dbReference type="EMBL" id="KZL19408.1"/>
    </source>
</evidence>
<proteinExistence type="predicted"/>
<gene>
    <name evidence="2" type="ORF">PsAD2_01947</name>
</gene>
<keyword evidence="1" id="KW-0472">Membrane</keyword>
<comment type="caution">
    <text evidence="2">The sequence shown here is derived from an EMBL/GenBank/DDBJ whole genome shotgun (WGS) entry which is preliminary data.</text>
</comment>
<dbReference type="AlphaFoldDB" id="A0A165Z0Q4"/>
<dbReference type="OrthoDB" id="7356072at2"/>
<dbReference type="RefSeq" id="WP_068005316.1">
    <property type="nucleotide sequence ID" value="NZ_FOFM01000013.1"/>
</dbReference>
<organism evidence="2 3">
    <name type="scientific">Pseudovibrio axinellae</name>
    <dbReference type="NCBI Taxonomy" id="989403"/>
    <lineage>
        <taxon>Bacteria</taxon>
        <taxon>Pseudomonadati</taxon>
        <taxon>Pseudomonadota</taxon>
        <taxon>Alphaproteobacteria</taxon>
        <taxon>Hyphomicrobiales</taxon>
        <taxon>Stappiaceae</taxon>
        <taxon>Pseudovibrio</taxon>
    </lineage>
</organism>
<accession>A0A165Z0Q4</accession>
<keyword evidence="1" id="KW-1133">Transmembrane helix</keyword>
<evidence type="ECO:0000313" key="3">
    <source>
        <dbReference type="Proteomes" id="UP000076577"/>
    </source>
</evidence>
<dbReference type="PANTHER" id="PTHR34205">
    <property type="entry name" value="TRANSMEMBRANE PROTEIN"/>
    <property type="match status" value="1"/>
</dbReference>
<reference evidence="2 3" key="1">
    <citation type="journal article" date="2016" name="Front. Microbiol.">
        <title>Comparative Genomic Analysis Reveals a Diverse Repertoire of Genes Involved in Prokaryote-Eukaryote Interactions within the Pseudovibrio Genus.</title>
        <authorList>
            <person name="Romano S."/>
            <person name="Fernandez-Guerra A."/>
            <person name="Reen F.J."/>
            <person name="Glockner F.O."/>
            <person name="Crowley S.P."/>
            <person name="O'Sullivan O."/>
            <person name="Cotter P.D."/>
            <person name="Adams C."/>
            <person name="Dobson A.D."/>
            <person name="O'Gara F."/>
        </authorList>
    </citation>
    <scope>NUCLEOTIDE SEQUENCE [LARGE SCALE GENOMIC DNA]</scope>
    <source>
        <strain evidence="2 3">Ad2</strain>
    </source>
</reference>
<evidence type="ECO:0008006" key="4">
    <source>
        <dbReference type="Google" id="ProtNLM"/>
    </source>
</evidence>
<dbReference type="STRING" id="989403.SAMN05421798_11345"/>
<protein>
    <recommendedName>
        <fullName evidence="4">DUF962 domain-containing protein</fullName>
    </recommendedName>
</protein>
<dbReference type="PANTHER" id="PTHR34205:SF2">
    <property type="entry name" value="DUF962 DOMAIN-CONTAINING PROTEIN"/>
    <property type="match status" value="1"/>
</dbReference>
<name>A0A165Z0Q4_9HYPH</name>
<sequence length="110" mass="12605">MSDKRNTSNLQFGSFGEFYPFYLAEHQNVISRRLHFIGTGLVLALIIYIAISAAWLALLAVPVLGYGFAWIGHFFFEKNKPASFKFPLYSLLGDFMMFFDILRGRLSILK</sequence>
<evidence type="ECO:0000256" key="1">
    <source>
        <dbReference type="SAM" id="Phobius"/>
    </source>
</evidence>
<feature type="transmembrane region" description="Helical" evidence="1">
    <location>
        <begin position="41"/>
        <end position="66"/>
    </location>
</feature>
<dbReference type="EMBL" id="LMCB01000014">
    <property type="protein sequence ID" value="KZL19408.1"/>
    <property type="molecule type" value="Genomic_DNA"/>
</dbReference>
<dbReference type="Pfam" id="PF06127">
    <property type="entry name" value="Mpo1-like"/>
    <property type="match status" value="1"/>
</dbReference>
<dbReference type="PATRIC" id="fig|989403.3.peg.2083"/>